<evidence type="ECO:0000313" key="9">
    <source>
        <dbReference type="EMBL" id="GAA96829.1"/>
    </source>
</evidence>
<evidence type="ECO:0000256" key="1">
    <source>
        <dbReference type="ARBA" id="ARBA00007913"/>
    </source>
</evidence>
<dbReference type="InterPro" id="IPR041677">
    <property type="entry name" value="DNA2/NAM7_AAA_11"/>
</dbReference>
<dbReference type="PANTHER" id="PTHR10887:SF495">
    <property type="entry name" value="HELICASE SENATAXIN ISOFORM X1-RELATED"/>
    <property type="match status" value="1"/>
</dbReference>
<sequence length="925" mass="102315">MLTARTAHSGRAASSLVNLSRALEECTRRWQHAHHFQQAGAIRPPPLPPRSVQIKPSATKSTDKIIVQTKAKKETTRFRPGKRRHASVIEAVRESTKTVDHLETGPSGVPAPAEHAEETAAVQQSPTQAIAEQPKALQPLSGRYDWRLRASSRSPSQRLLLRPSEISRKPMKSHLMKELEKAHKQTEQQTGGKVDSYVAKTQRLIGAERYATLCQVMQGKLDRVLQDLPFDTQPVLTGLTARTNGPTNPKRKSGKRTKEADPDTHEGPADDGRIGVSFSLSLPGRTFSELPEHSFRTNMIVIVRDGKPITPESPAWTARVTRVFKDSISLRSECFTPEIDAHSLFVPGKDQLYSIELAWDDASYKRQSLAVDLLSTDLQPQLSYNASIFTKRTGAAYKKYPEHPLLGTGLRDVILDDRLYAKGATDVPDFVASNQLLYSWVKRYTRSHPIVLEGDPVLDLNRTQIRAIAQSLSSRCALIQGPPGTGKSITIIEALRLLKVHFQVPQPILVCAPTHVAVDQLLARAVKAGLRPLRVGLEDKVSPSAEPYCMLAQVARHPFAEKLEVMSDRIRGLDHQRIGPAATPDEAVDTKFKRVLSSRYFLESLIWADICSNVDVIFSTCLGASVSHVASIDFPIVFIDEAAQCNEASTLVPLMKGSQQLVLIGDHKQLPSIAMSPDATQEGFNISLFERLMVSKRVPSVMLDTQYRMHPDISKFPNMAFYRGQLRDAPSTLKSKQAAIRSRFSPAGKSSALTFINCDGLEQKEGKSYINEGEAEEITLIVRDLLARNSDLRCSDIGIITPYAGQVHRLRRMMLQSWRFPAGARVDQIEVSSVDGFQGREKEVIVFSAVRSNKHSQLGFLSDRRRLNVALTRAKAALFVVGNALTLQGKTPASGATAVSPSKTPIWSRYMRFLEGKSRPDASAA</sequence>
<feature type="domain" description="DNA2/NAM7 helicase-like C-terminal" evidence="8">
    <location>
        <begin position="685"/>
        <end position="884"/>
    </location>
</feature>
<evidence type="ECO:0000256" key="3">
    <source>
        <dbReference type="ARBA" id="ARBA00022801"/>
    </source>
</evidence>
<dbReference type="InterPro" id="IPR045055">
    <property type="entry name" value="DNA2/NAM7-like"/>
</dbReference>
<evidence type="ECO:0000259" key="7">
    <source>
        <dbReference type="Pfam" id="PF13086"/>
    </source>
</evidence>
<dbReference type="GO" id="GO:0004386">
    <property type="term" value="F:helicase activity"/>
    <property type="evidence" value="ECO:0007669"/>
    <property type="project" value="UniProtKB-KW"/>
</dbReference>
<reference evidence="9 10" key="1">
    <citation type="journal article" date="2011" name="J. Gen. Appl. Microbiol.">
        <title>Draft genome sequencing of the enigmatic basidiomycete Mixia osmundae.</title>
        <authorList>
            <person name="Nishida H."/>
            <person name="Nagatsuka Y."/>
            <person name="Sugiyama J."/>
        </authorList>
    </citation>
    <scope>NUCLEOTIDE SEQUENCE [LARGE SCALE GENOMIC DNA]</scope>
    <source>
        <strain evidence="10">CBS 9802 / IAM 14324 / JCM 22182 / KY 12970</strain>
    </source>
</reference>
<dbReference type="HOGENOM" id="CLU_001666_8_3_1"/>
<dbReference type="InterPro" id="IPR027417">
    <property type="entry name" value="P-loop_NTPase"/>
</dbReference>
<dbReference type="Pfam" id="PF13087">
    <property type="entry name" value="AAA_12"/>
    <property type="match status" value="1"/>
</dbReference>
<dbReference type="AlphaFoldDB" id="G7E1Z2"/>
<dbReference type="InParanoid" id="G7E1Z2"/>
<dbReference type="GO" id="GO:0005694">
    <property type="term" value="C:chromosome"/>
    <property type="evidence" value="ECO:0007669"/>
    <property type="project" value="UniProtKB-ARBA"/>
</dbReference>
<dbReference type="InterPro" id="IPR047187">
    <property type="entry name" value="SF1_C_Upf1"/>
</dbReference>
<feature type="domain" description="DNA2/NAM7 helicase helicase" evidence="7">
    <location>
        <begin position="460"/>
        <end position="676"/>
    </location>
</feature>
<comment type="caution">
    <text evidence="9">The sequence shown here is derived from an EMBL/GenBank/DDBJ whole genome shotgun (WGS) entry which is preliminary data.</text>
</comment>
<evidence type="ECO:0000256" key="6">
    <source>
        <dbReference type="SAM" id="MobiDB-lite"/>
    </source>
</evidence>
<gene>
    <name evidence="9" type="primary">Mo03501</name>
    <name evidence="9" type="ORF">E5Q_03501</name>
</gene>
<dbReference type="eggNOG" id="KOG1802">
    <property type="taxonomic scope" value="Eukaryota"/>
</dbReference>
<dbReference type="Proteomes" id="UP000009131">
    <property type="component" value="Unassembled WGS sequence"/>
</dbReference>
<evidence type="ECO:0000256" key="5">
    <source>
        <dbReference type="ARBA" id="ARBA00022840"/>
    </source>
</evidence>
<name>G7E1Z2_MIXOS</name>
<dbReference type="CDD" id="cd18808">
    <property type="entry name" value="SF1_C_Upf1"/>
    <property type="match status" value="1"/>
</dbReference>
<dbReference type="GO" id="GO:0016787">
    <property type="term" value="F:hydrolase activity"/>
    <property type="evidence" value="ECO:0007669"/>
    <property type="project" value="UniProtKB-KW"/>
</dbReference>
<evidence type="ECO:0000259" key="8">
    <source>
        <dbReference type="Pfam" id="PF13087"/>
    </source>
</evidence>
<dbReference type="InterPro" id="IPR041679">
    <property type="entry name" value="DNA2/NAM7-like_C"/>
</dbReference>
<proteinExistence type="inferred from homology"/>
<dbReference type="Pfam" id="PF13086">
    <property type="entry name" value="AAA_11"/>
    <property type="match status" value="1"/>
</dbReference>
<keyword evidence="3" id="KW-0378">Hydrolase</keyword>
<evidence type="ECO:0000313" key="10">
    <source>
        <dbReference type="Proteomes" id="UP000009131"/>
    </source>
</evidence>
<keyword evidence="2" id="KW-0547">Nucleotide-binding</keyword>
<dbReference type="EMBL" id="BABT02000108">
    <property type="protein sequence ID" value="GAA96829.1"/>
    <property type="molecule type" value="Genomic_DNA"/>
</dbReference>
<feature type="compositionally biased region" description="Basic and acidic residues" evidence="6">
    <location>
        <begin position="175"/>
        <end position="186"/>
    </location>
</feature>
<comment type="similarity">
    <text evidence="1">Belongs to the DNA2/NAM7 helicase family.</text>
</comment>
<keyword evidence="5" id="KW-0067">ATP-binding</keyword>
<dbReference type="Gene3D" id="3.40.50.300">
    <property type="entry name" value="P-loop containing nucleotide triphosphate hydrolases"/>
    <property type="match status" value="2"/>
</dbReference>
<dbReference type="SUPFAM" id="SSF52540">
    <property type="entry name" value="P-loop containing nucleoside triphosphate hydrolases"/>
    <property type="match status" value="1"/>
</dbReference>
<reference evidence="9 10" key="2">
    <citation type="journal article" date="2012" name="Open Biol.">
        <title>Characteristics of nucleosomes and linker DNA regions on the genome of the basidiomycete Mixia osmundae revealed by mono- and dinucleosome mapping.</title>
        <authorList>
            <person name="Nishida H."/>
            <person name="Kondo S."/>
            <person name="Matsumoto T."/>
            <person name="Suzuki Y."/>
            <person name="Yoshikawa H."/>
            <person name="Taylor T.D."/>
            <person name="Sugiyama J."/>
        </authorList>
    </citation>
    <scope>NUCLEOTIDE SEQUENCE [LARGE SCALE GENOMIC DNA]</scope>
    <source>
        <strain evidence="10">CBS 9802 / IAM 14324 / JCM 22182 / KY 12970</strain>
    </source>
</reference>
<feature type="region of interest" description="Disordered" evidence="6">
    <location>
        <begin position="165"/>
        <end position="194"/>
    </location>
</feature>
<dbReference type="STRING" id="764103.G7E1Z2"/>
<dbReference type="OrthoDB" id="6513042at2759"/>
<feature type="compositionally biased region" description="Basic and acidic residues" evidence="6">
    <location>
        <begin position="256"/>
        <end position="273"/>
    </location>
</feature>
<evidence type="ECO:0000256" key="2">
    <source>
        <dbReference type="ARBA" id="ARBA00022741"/>
    </source>
</evidence>
<dbReference type="GO" id="GO:0005524">
    <property type="term" value="F:ATP binding"/>
    <property type="evidence" value="ECO:0007669"/>
    <property type="project" value="UniProtKB-KW"/>
</dbReference>
<accession>G7E1Z2</accession>
<protein>
    <recommendedName>
        <fullName evidence="11">AAA+ ATPase domain-containing protein</fullName>
    </recommendedName>
</protein>
<evidence type="ECO:0008006" key="11">
    <source>
        <dbReference type="Google" id="ProtNLM"/>
    </source>
</evidence>
<evidence type="ECO:0000256" key="4">
    <source>
        <dbReference type="ARBA" id="ARBA00022806"/>
    </source>
</evidence>
<keyword evidence="4" id="KW-0347">Helicase</keyword>
<feature type="region of interest" description="Disordered" evidence="6">
    <location>
        <begin position="236"/>
        <end position="275"/>
    </location>
</feature>
<organism evidence="9 10">
    <name type="scientific">Mixia osmundae (strain CBS 9802 / IAM 14324 / JCM 22182 / KY 12970)</name>
    <dbReference type="NCBI Taxonomy" id="764103"/>
    <lineage>
        <taxon>Eukaryota</taxon>
        <taxon>Fungi</taxon>
        <taxon>Dikarya</taxon>
        <taxon>Basidiomycota</taxon>
        <taxon>Pucciniomycotina</taxon>
        <taxon>Mixiomycetes</taxon>
        <taxon>Mixiales</taxon>
        <taxon>Mixiaceae</taxon>
        <taxon>Mixia</taxon>
    </lineage>
</organism>
<dbReference type="PANTHER" id="PTHR10887">
    <property type="entry name" value="DNA2/NAM7 HELICASE FAMILY"/>
    <property type="match status" value="1"/>
</dbReference>
<keyword evidence="10" id="KW-1185">Reference proteome</keyword>
<dbReference type="FunFam" id="3.40.50.300:FF:000326">
    <property type="entry name" value="P-loop containing nucleoside triphosphate hydrolase"/>
    <property type="match status" value="1"/>
</dbReference>